<dbReference type="AlphaFoldDB" id="A0A089HTH6"/>
<keyword evidence="5" id="KW-1185">Reference proteome</keyword>
<feature type="transmembrane region" description="Helical" evidence="2">
    <location>
        <begin position="165"/>
        <end position="188"/>
    </location>
</feature>
<feature type="transmembrane region" description="Helical" evidence="2">
    <location>
        <begin position="305"/>
        <end position="325"/>
    </location>
</feature>
<keyword evidence="2" id="KW-1133">Transmembrane helix</keyword>
<dbReference type="EMBL" id="CP009288">
    <property type="protein sequence ID" value="AIQ13673.1"/>
    <property type="molecule type" value="Genomic_DNA"/>
</dbReference>
<keyword evidence="2" id="KW-0812">Transmembrane</keyword>
<dbReference type="Proteomes" id="UP000029409">
    <property type="component" value="Chromosome"/>
</dbReference>
<organism evidence="4 5">
    <name type="scientific">Paenibacillus durus</name>
    <name type="common">Paenibacillus azotofixans</name>
    <dbReference type="NCBI Taxonomy" id="44251"/>
    <lineage>
        <taxon>Bacteria</taxon>
        <taxon>Bacillati</taxon>
        <taxon>Bacillota</taxon>
        <taxon>Bacilli</taxon>
        <taxon>Bacillales</taxon>
        <taxon>Paenibacillaceae</taxon>
        <taxon>Paenibacillus</taxon>
    </lineage>
</organism>
<dbReference type="InterPro" id="IPR014194">
    <property type="entry name" value="Spore_III_AE"/>
</dbReference>
<feature type="transmembrane region" description="Helical" evidence="2">
    <location>
        <begin position="234"/>
        <end position="254"/>
    </location>
</feature>
<dbReference type="eggNOG" id="ENOG502Z7PW">
    <property type="taxonomic scope" value="Bacteria"/>
</dbReference>
<evidence type="ECO:0000256" key="1">
    <source>
        <dbReference type="SAM" id="MobiDB-lite"/>
    </source>
</evidence>
<feature type="signal peptide" evidence="3">
    <location>
        <begin position="1"/>
        <end position="31"/>
    </location>
</feature>
<feature type="transmembrane region" description="Helical" evidence="2">
    <location>
        <begin position="261"/>
        <end position="285"/>
    </location>
</feature>
<dbReference type="KEGG" id="pdu:PDUR_18440"/>
<evidence type="ECO:0000313" key="5">
    <source>
        <dbReference type="Proteomes" id="UP000029409"/>
    </source>
</evidence>
<feature type="compositionally biased region" description="Polar residues" evidence="1">
    <location>
        <begin position="44"/>
        <end position="68"/>
    </location>
</feature>
<gene>
    <name evidence="4" type="ORF">PDUR_18440</name>
</gene>
<evidence type="ECO:0000256" key="2">
    <source>
        <dbReference type="SAM" id="Phobius"/>
    </source>
</evidence>
<dbReference type="RefSeq" id="WP_233277386.1">
    <property type="nucleotide sequence ID" value="NZ_CP009288.1"/>
</dbReference>
<dbReference type="Pfam" id="PF09546">
    <property type="entry name" value="Spore_III_AE"/>
    <property type="match status" value="1"/>
</dbReference>
<protein>
    <submittedName>
        <fullName evidence="4">Stage III sporulation protein AE</fullName>
    </submittedName>
</protein>
<reference evidence="4 5" key="1">
    <citation type="submission" date="2014-08" db="EMBL/GenBank/DDBJ databases">
        <title>Comparative genomics of the Paenibacillus odorifer group.</title>
        <authorList>
            <person name="den Bakker H.C."/>
            <person name="Tsai Y.-C."/>
            <person name="Martin N."/>
            <person name="Korlach J."/>
            <person name="Wiedmann M."/>
        </authorList>
    </citation>
    <scope>NUCLEOTIDE SEQUENCE [LARGE SCALE GENOMIC DNA]</scope>
    <source>
        <strain evidence="4 5">DSM 1735</strain>
    </source>
</reference>
<evidence type="ECO:0000313" key="4">
    <source>
        <dbReference type="EMBL" id="AIQ13673.1"/>
    </source>
</evidence>
<keyword evidence="3" id="KW-0732">Signal</keyword>
<feature type="transmembrane region" description="Helical" evidence="2">
    <location>
        <begin position="429"/>
        <end position="452"/>
    </location>
</feature>
<dbReference type="STRING" id="44251.PDUR_18440"/>
<feature type="chain" id="PRO_5001843120" evidence="3">
    <location>
        <begin position="32"/>
        <end position="460"/>
    </location>
</feature>
<evidence type="ECO:0000256" key="3">
    <source>
        <dbReference type="SAM" id="SignalP"/>
    </source>
</evidence>
<dbReference type="NCBIfam" id="TIGR02829">
    <property type="entry name" value="spore_III_AE"/>
    <property type="match status" value="1"/>
</dbReference>
<proteinExistence type="predicted"/>
<name>A0A089HTH6_PAEDU</name>
<feature type="region of interest" description="Disordered" evidence="1">
    <location>
        <begin position="35"/>
        <end position="96"/>
    </location>
</feature>
<feature type="transmembrane region" description="Helical" evidence="2">
    <location>
        <begin position="200"/>
        <end position="222"/>
    </location>
</feature>
<accession>A0A089HTH6</accession>
<feature type="compositionally biased region" description="Low complexity" evidence="1">
    <location>
        <begin position="69"/>
        <end position="94"/>
    </location>
</feature>
<keyword evidence="2" id="KW-0472">Membrane</keyword>
<sequence>MEKRGIFRPPKLGAALLLLCLVLIGWSRAAAASPADEAGMTAGQIGNNPGQTETYTGQAGTSPVESGNSADQAGAAAEPAGASAVSSGAQTGQAETPIDQWVKSQVDELPKDEVERYWDQLMKDYGGFFPDGATPSLMDMLLPGGKGLSLQNVLSGLLSYMWHEVLYNGKLLVTIVMISVMSMILETLQTAFERKMVSKVAYTICFMVVLVIAVNSFNVAIGYAKDAIDRMIDFMMAMIPLLFALLASMGNIVTVSVTHPLIVFMIHTIGTLIHTMVFPLLFFSAVLHLVSSISDKYKLTQLANLLRNIGTGVLGVLLTVFLGVISVRGITSSVTDGVTLRAAKYITGNFVPVIGKMFADATDTVISASLLVKNAIGLSGVIIILFLCAFPAIKILVLAIIYNVAGAVMQPLGDTPIVSCLQTIGKSMIYVFAALAAVSLMFFLAVTIMLTAGNVTVMMR</sequence>
<feature type="transmembrane region" description="Helical" evidence="2">
    <location>
        <begin position="376"/>
        <end position="409"/>
    </location>
</feature>